<evidence type="ECO:0000313" key="3">
    <source>
        <dbReference type="EMBL" id="KAJ4387722.1"/>
    </source>
</evidence>
<dbReference type="OrthoDB" id="2958217at2759"/>
<feature type="region of interest" description="Disordered" evidence="1">
    <location>
        <begin position="830"/>
        <end position="853"/>
    </location>
</feature>
<dbReference type="EMBL" id="JAPEVB010000005">
    <property type="protein sequence ID" value="KAJ4387722.1"/>
    <property type="molecule type" value="Genomic_DNA"/>
</dbReference>
<dbReference type="InterPro" id="IPR010730">
    <property type="entry name" value="HET"/>
</dbReference>
<dbReference type="Pfam" id="PF06985">
    <property type="entry name" value="HET"/>
    <property type="match status" value="1"/>
</dbReference>
<dbReference type="PANTHER" id="PTHR33112:SF12">
    <property type="entry name" value="HETEROKARYON INCOMPATIBILITY DOMAIN-CONTAINING PROTEIN"/>
    <property type="match status" value="1"/>
</dbReference>
<feature type="compositionally biased region" description="Polar residues" evidence="1">
    <location>
        <begin position="790"/>
        <end position="811"/>
    </location>
</feature>
<evidence type="ECO:0000256" key="1">
    <source>
        <dbReference type="SAM" id="MobiDB-lite"/>
    </source>
</evidence>
<feature type="region of interest" description="Disordered" evidence="1">
    <location>
        <begin position="653"/>
        <end position="683"/>
    </location>
</feature>
<feature type="compositionally biased region" description="Polar residues" evidence="1">
    <location>
        <begin position="840"/>
        <end position="849"/>
    </location>
</feature>
<feature type="region of interest" description="Disordered" evidence="1">
    <location>
        <begin position="790"/>
        <end position="817"/>
    </location>
</feature>
<dbReference type="PANTHER" id="PTHR33112">
    <property type="entry name" value="DOMAIN PROTEIN, PUTATIVE-RELATED"/>
    <property type="match status" value="1"/>
</dbReference>
<name>A0A9W9CUN1_9PEZI</name>
<reference evidence="3" key="1">
    <citation type="submission" date="2022-10" db="EMBL/GenBank/DDBJ databases">
        <title>Tapping the CABI collections for fungal endophytes: first genome assemblies for Collariella, Neodidymelliopsis, Ascochyta clinopodiicola, Didymella pomorum, Didymosphaeria variabile, Neocosmospora piperis and Neocucurbitaria cava.</title>
        <authorList>
            <person name="Hill R."/>
        </authorList>
    </citation>
    <scope>NUCLEOTIDE SEQUENCE</scope>
    <source>
        <strain evidence="3">IMI 355082</strain>
    </source>
</reference>
<dbReference type="Proteomes" id="UP001140453">
    <property type="component" value="Unassembled WGS sequence"/>
</dbReference>
<accession>A0A9W9CUN1</accession>
<evidence type="ECO:0000313" key="4">
    <source>
        <dbReference type="Proteomes" id="UP001140453"/>
    </source>
</evidence>
<evidence type="ECO:0000259" key="2">
    <source>
        <dbReference type="Pfam" id="PF06985"/>
    </source>
</evidence>
<proteinExistence type="predicted"/>
<keyword evidence="4" id="KW-1185">Reference proteome</keyword>
<gene>
    <name evidence="3" type="ORF">N0V93_008321</name>
</gene>
<feature type="domain" description="Heterokaryon incompatibility" evidence="2">
    <location>
        <begin position="203"/>
        <end position="373"/>
    </location>
</feature>
<sequence>MVRRLSENSPVKSIGPGAGNVQTPRIIVGDVKRKEDSCRLCGLLSRAVRRYSSGNVNDMTMLFLTWEIDGRKVAENHQHVNLTRRLRVRWTEVAGVTQDVYLVLVAPKSSRQINSDAYAAFGKNTHFLGRGLIELNEKQSLIKSWIDICVKGHGNDTSACHTTHGSAKDFKDLIKGTHFGVIDVVDMCLKELPLDSNGNPERYVALSYVWGKRPSGEEVYKTVMSNVLLHIRHGGIEKIWNQLPRTIQHAILLVSRLGERYIWVDSLCIVQDSVSSWELNARAMHLVYGNAHLTICAADGDAETGLLAVEPMLQPMSPIHLAHLDTVADKSAEKPRQPLTAHCAPGVTVLLTRSPEAIIQDSSWNKRGWTFQERLLSRRCLLFAEGQVYFQCRTSVMSQDVFTDGGRGGWSLDLTNVPLRTLRELDRRAFWFYMRCVQLYTGRDLSQPKDILMEFQGTSWLLQQRFNSPLLYGLPTSHFDIALLWSPMDALRRRKKQRRHHLNTSICSQDEFGNCTCKPEEEDYGKKDFPSWSWCGWIGGKAEYQSDMIEACLLNVREWLTDHTWISWHFRDQEGNLRPLWDKSSVQDDVSDEVQWRGYKGRPAARAVDHGADMSKPKPENDLVIVNGSKRGGIKFSGSSREHTRGTKVKFAPRAKAERKGGTPVSSRRRPAVRPGLLEDDDDRWYRTDNTKYIQNSSGETSSYSASLSAYPPPVPQAQYYYPPPFGNSPYAHAGNNPFRPVGPADYYPYPAPGPYAYPQPAGMYHAPPQPLANVATPVARQRQPHLTYTYSSDGTESLSDTDSWASAQETISDDDEVYLESASLKGAADREIQHGGDGNTTNTSSVSSLDPYGRPRRHLDKFGIPFSKIIPDNPFGTIREPFSKDQQKHDYANAMPILQFFTWQTWLFVRRAETTGPSVLGTKPSLSRHDIIDKAGDWCGSIMLPDDGNNAALQDASQSFIAISDAKAFTREECPIWNYYIPKERDESDWDLYYVLLLRRDSDRGLWERVALGKVFKAAFSPLVANWEEIKLG</sequence>
<comment type="caution">
    <text evidence="3">The sequence shown here is derived from an EMBL/GenBank/DDBJ whole genome shotgun (WGS) entry which is preliminary data.</text>
</comment>
<dbReference type="AlphaFoldDB" id="A0A9W9CUN1"/>
<protein>
    <recommendedName>
        <fullName evidence="2">Heterokaryon incompatibility domain-containing protein</fullName>
    </recommendedName>
</protein>
<organism evidence="3 4">
    <name type="scientific">Gnomoniopsis smithogilvyi</name>
    <dbReference type="NCBI Taxonomy" id="1191159"/>
    <lineage>
        <taxon>Eukaryota</taxon>
        <taxon>Fungi</taxon>
        <taxon>Dikarya</taxon>
        <taxon>Ascomycota</taxon>
        <taxon>Pezizomycotina</taxon>
        <taxon>Sordariomycetes</taxon>
        <taxon>Sordariomycetidae</taxon>
        <taxon>Diaporthales</taxon>
        <taxon>Gnomoniaceae</taxon>
        <taxon>Gnomoniopsis</taxon>
    </lineage>
</organism>